<gene>
    <name evidence="1" type="ORF">BTO11_16280</name>
</gene>
<dbReference type="OrthoDB" id="6310847at2"/>
<dbReference type="RefSeq" id="WP_105053579.1">
    <property type="nucleotide sequence ID" value="NZ_BMYG01000009.1"/>
</dbReference>
<evidence type="ECO:0000313" key="2">
    <source>
        <dbReference type="Proteomes" id="UP000239007"/>
    </source>
</evidence>
<dbReference type="Proteomes" id="UP000239007">
    <property type="component" value="Unassembled WGS sequence"/>
</dbReference>
<proteinExistence type="predicted"/>
<sequence>MKLLTTTSTLIFVMTMVGCTSSTKIKYPEQQTNLTDAQALNSKIIVAKSAYEFEDKDIEVPGNFNVQGINSCTFDINNESDDCPLKKPIIRVYFDGNNSTSQQKEEKKVLESLNNKKLGLMFESQLAGLNRFRIVTQDDITAQEVASQIKEQSAKTVASVMKENRTLRPDYLLKIDTIKTADRFYAEYNGMAQYAVELTVSVIDPFTKEKLSYPNIGKIRIDGIDVKPKHELVYTEVNGKYYTGFDYTSPDNINAVFSKIASKAFDVMLSRMLTEMPVSAQVTGLRGDQITLDRGRNAGVLTDDTFILFKYDGGFVDPIAVAIAKPSSESAIATIVKWKNTDIADDLKNKSAKGIYRPTRGEQIFAVSIGLPSSYLKTKM</sequence>
<organism evidence="1 2">
    <name type="scientific">Psychrosphaera saromensis</name>
    <dbReference type="NCBI Taxonomy" id="716813"/>
    <lineage>
        <taxon>Bacteria</taxon>
        <taxon>Pseudomonadati</taxon>
        <taxon>Pseudomonadota</taxon>
        <taxon>Gammaproteobacteria</taxon>
        <taxon>Alteromonadales</taxon>
        <taxon>Pseudoalteromonadaceae</taxon>
        <taxon>Psychrosphaera</taxon>
    </lineage>
</organism>
<comment type="caution">
    <text evidence="1">The sequence shown here is derived from an EMBL/GenBank/DDBJ whole genome shotgun (WGS) entry which is preliminary data.</text>
</comment>
<dbReference type="AlphaFoldDB" id="A0A2S7UYI0"/>
<name>A0A2S7UYI0_9GAMM</name>
<dbReference type="PROSITE" id="PS51257">
    <property type="entry name" value="PROKAR_LIPOPROTEIN"/>
    <property type="match status" value="1"/>
</dbReference>
<accession>A0A2S7UYI0</accession>
<reference evidence="1 2" key="1">
    <citation type="submission" date="2016-12" db="EMBL/GenBank/DDBJ databases">
        <title>Diversity of luminous bacteria.</title>
        <authorList>
            <person name="Yoshizawa S."/>
            <person name="Kogure K."/>
        </authorList>
    </citation>
    <scope>NUCLEOTIDE SEQUENCE [LARGE SCALE GENOMIC DNA]</scope>
    <source>
        <strain evidence="1 2">SA4-48</strain>
    </source>
</reference>
<dbReference type="EMBL" id="MSCH01000003">
    <property type="protein sequence ID" value="PQJ55056.1"/>
    <property type="molecule type" value="Genomic_DNA"/>
</dbReference>
<evidence type="ECO:0000313" key="1">
    <source>
        <dbReference type="EMBL" id="PQJ55056.1"/>
    </source>
</evidence>
<protein>
    <submittedName>
        <fullName evidence="1">Uncharacterized protein</fullName>
    </submittedName>
</protein>
<keyword evidence="2" id="KW-1185">Reference proteome</keyword>